<evidence type="ECO:0000256" key="1">
    <source>
        <dbReference type="SAM" id="Phobius"/>
    </source>
</evidence>
<dbReference type="Proteomes" id="UP000826271">
    <property type="component" value="Unassembled WGS sequence"/>
</dbReference>
<organism evidence="2 3">
    <name type="scientific">Buddleja alternifolia</name>
    <dbReference type="NCBI Taxonomy" id="168488"/>
    <lineage>
        <taxon>Eukaryota</taxon>
        <taxon>Viridiplantae</taxon>
        <taxon>Streptophyta</taxon>
        <taxon>Embryophyta</taxon>
        <taxon>Tracheophyta</taxon>
        <taxon>Spermatophyta</taxon>
        <taxon>Magnoliopsida</taxon>
        <taxon>eudicotyledons</taxon>
        <taxon>Gunneridae</taxon>
        <taxon>Pentapetalae</taxon>
        <taxon>asterids</taxon>
        <taxon>lamiids</taxon>
        <taxon>Lamiales</taxon>
        <taxon>Scrophulariaceae</taxon>
        <taxon>Buddlejeae</taxon>
        <taxon>Buddleja</taxon>
    </lineage>
</organism>
<proteinExistence type="predicted"/>
<accession>A0AAV6XW39</accession>
<dbReference type="EMBL" id="WHWC01000003">
    <property type="protein sequence ID" value="KAG8386784.1"/>
    <property type="molecule type" value="Genomic_DNA"/>
</dbReference>
<name>A0AAV6XW39_9LAMI</name>
<reference evidence="2" key="1">
    <citation type="submission" date="2019-10" db="EMBL/GenBank/DDBJ databases">
        <authorList>
            <person name="Zhang R."/>
            <person name="Pan Y."/>
            <person name="Wang J."/>
            <person name="Ma R."/>
            <person name="Yu S."/>
        </authorList>
    </citation>
    <scope>NUCLEOTIDE SEQUENCE</scope>
    <source>
        <strain evidence="2">LA-IB0</strain>
        <tissue evidence="2">Leaf</tissue>
    </source>
</reference>
<comment type="caution">
    <text evidence="2">The sequence shown here is derived from an EMBL/GenBank/DDBJ whole genome shotgun (WGS) entry which is preliminary data.</text>
</comment>
<feature type="transmembrane region" description="Helical" evidence="1">
    <location>
        <begin position="71"/>
        <end position="90"/>
    </location>
</feature>
<keyword evidence="1" id="KW-0812">Transmembrane</keyword>
<keyword evidence="1" id="KW-0472">Membrane</keyword>
<gene>
    <name evidence="2" type="ORF">BUALT_Bualt03G0184900</name>
</gene>
<dbReference type="AlphaFoldDB" id="A0AAV6XW39"/>
<protein>
    <submittedName>
        <fullName evidence="2">Uncharacterized protein</fullName>
    </submittedName>
</protein>
<dbReference type="PANTHER" id="PTHR46214">
    <property type="entry name" value="ZINC FINGER, RING-CH-TYPE"/>
    <property type="match status" value="1"/>
</dbReference>
<keyword evidence="1" id="KW-1133">Transmembrane helix</keyword>
<sequence length="96" mass="10929">MTEKVALSVSTIKTWIEKGELCEICGKMAKNISSNNAEESSILMMEDWNEMRMVVATLDASRESSRRCKQTFCNVLLACLVLAFLLPWFFRGIDML</sequence>
<evidence type="ECO:0000313" key="3">
    <source>
        <dbReference type="Proteomes" id="UP000826271"/>
    </source>
</evidence>
<dbReference type="PANTHER" id="PTHR46214:SF40">
    <property type="entry name" value="E3 UBIQUITIN-PROTEIN LIGASE MARCH8-LIKE"/>
    <property type="match status" value="1"/>
</dbReference>
<keyword evidence="3" id="KW-1185">Reference proteome</keyword>
<evidence type="ECO:0000313" key="2">
    <source>
        <dbReference type="EMBL" id="KAG8386784.1"/>
    </source>
</evidence>